<sequence>MKKLLLSLLVYLNLIPFMTACFMMEDCEDGDAFDFQEITLSHDFSTIRDVDHKVLAITFHYDQVSFHYTQQNHTSSNVLMASDCMPPYDQYLFPLENVIITSNSDFNDDYPAGMNLIPLFKTASMNTSGDFVVDEMNNFEMTTMTINQIWIEELPTSNKAHQFTITLVKSNEEQVSAVTETIIWP</sequence>
<protein>
    <recommendedName>
        <fullName evidence="4">Lipoprotein</fullName>
    </recommendedName>
</protein>
<dbReference type="AlphaFoldDB" id="A0A315ZHB6"/>
<feature type="signal peptide" evidence="1">
    <location>
        <begin position="1"/>
        <end position="20"/>
    </location>
</feature>
<reference evidence="2 3" key="1">
    <citation type="submission" date="2018-03" db="EMBL/GenBank/DDBJ databases">
        <title>Genomic Encyclopedia of Archaeal and Bacterial Type Strains, Phase II (KMG-II): from individual species to whole genera.</title>
        <authorList>
            <person name="Goeker M."/>
        </authorList>
    </citation>
    <scope>NUCLEOTIDE SEQUENCE [LARGE SCALE GENOMIC DNA]</scope>
    <source>
        <strain evidence="2 3">DSM 28229</strain>
    </source>
</reference>
<proteinExistence type="predicted"/>
<keyword evidence="1" id="KW-0732">Signal</keyword>
<name>A0A315ZHB6_SEDFL</name>
<keyword evidence="3" id="KW-1185">Reference proteome</keyword>
<dbReference type="Proteomes" id="UP000245535">
    <property type="component" value="Unassembled WGS sequence"/>
</dbReference>
<feature type="chain" id="PRO_5016351390" description="Lipoprotein" evidence="1">
    <location>
        <begin position="21"/>
        <end position="185"/>
    </location>
</feature>
<dbReference type="EMBL" id="QGDO01000001">
    <property type="protein sequence ID" value="PWJ44911.1"/>
    <property type="molecule type" value="Genomic_DNA"/>
</dbReference>
<dbReference type="PROSITE" id="PS51257">
    <property type="entry name" value="PROKAR_LIPOPROTEIN"/>
    <property type="match status" value="1"/>
</dbReference>
<evidence type="ECO:0000313" key="3">
    <source>
        <dbReference type="Proteomes" id="UP000245535"/>
    </source>
</evidence>
<comment type="caution">
    <text evidence="2">The sequence shown here is derived from an EMBL/GenBank/DDBJ whole genome shotgun (WGS) entry which is preliminary data.</text>
</comment>
<organism evidence="2 3">
    <name type="scientific">Sediminitomix flava</name>
    <dbReference type="NCBI Taxonomy" id="379075"/>
    <lineage>
        <taxon>Bacteria</taxon>
        <taxon>Pseudomonadati</taxon>
        <taxon>Bacteroidota</taxon>
        <taxon>Cytophagia</taxon>
        <taxon>Cytophagales</taxon>
        <taxon>Flammeovirgaceae</taxon>
        <taxon>Sediminitomix</taxon>
    </lineage>
</organism>
<evidence type="ECO:0000256" key="1">
    <source>
        <dbReference type="SAM" id="SignalP"/>
    </source>
</evidence>
<dbReference type="RefSeq" id="WP_146201636.1">
    <property type="nucleotide sequence ID" value="NZ_QGDO01000001.1"/>
</dbReference>
<evidence type="ECO:0008006" key="4">
    <source>
        <dbReference type="Google" id="ProtNLM"/>
    </source>
</evidence>
<gene>
    <name evidence="2" type="ORF">BC781_1011300</name>
</gene>
<accession>A0A315ZHB6</accession>
<evidence type="ECO:0000313" key="2">
    <source>
        <dbReference type="EMBL" id="PWJ44911.1"/>
    </source>
</evidence>